<dbReference type="SUPFAM" id="SSF51735">
    <property type="entry name" value="NAD(P)-binding Rossmann-fold domains"/>
    <property type="match status" value="1"/>
</dbReference>
<comment type="caution">
    <text evidence="3">The sequence shown here is derived from an EMBL/GenBank/DDBJ whole genome shotgun (WGS) entry which is preliminary data.</text>
</comment>
<dbReference type="Gramene" id="rna-CFP56_14078">
    <property type="protein sequence ID" value="cds-POE80312.1"/>
    <property type="gene ID" value="gene-CFP56_14078"/>
</dbReference>
<dbReference type="Pfam" id="PF00106">
    <property type="entry name" value="adh_short"/>
    <property type="match status" value="1"/>
</dbReference>
<evidence type="ECO:0000313" key="3">
    <source>
        <dbReference type="EMBL" id="KAK7841265.1"/>
    </source>
</evidence>
<dbReference type="AlphaFoldDB" id="A0AAW0KP00"/>
<sequence length="123" mass="13018">MLRSAEPLKSLKIAFVVINSTIKPLSSYHIMAEEITGEHTSSSAQLDRRVAIVAGASRGIGRAIAIHLHSLGANVVLNYASASELNASSPATATASYPFSTSSNYSLSRYFRSRSDQAALSSS</sequence>
<dbReference type="Proteomes" id="UP000237347">
    <property type="component" value="Unassembled WGS sequence"/>
</dbReference>
<keyword evidence="2" id="KW-0560">Oxidoreductase</keyword>
<organism evidence="3 4">
    <name type="scientific">Quercus suber</name>
    <name type="common">Cork oak</name>
    <dbReference type="NCBI Taxonomy" id="58331"/>
    <lineage>
        <taxon>Eukaryota</taxon>
        <taxon>Viridiplantae</taxon>
        <taxon>Streptophyta</taxon>
        <taxon>Embryophyta</taxon>
        <taxon>Tracheophyta</taxon>
        <taxon>Spermatophyta</taxon>
        <taxon>Magnoliopsida</taxon>
        <taxon>eudicotyledons</taxon>
        <taxon>Gunneridae</taxon>
        <taxon>Pentapetalae</taxon>
        <taxon>rosids</taxon>
        <taxon>fabids</taxon>
        <taxon>Fagales</taxon>
        <taxon>Fagaceae</taxon>
        <taxon>Quercus</taxon>
    </lineage>
</organism>
<proteinExistence type="inferred from homology"/>
<dbReference type="GO" id="GO:0016614">
    <property type="term" value="F:oxidoreductase activity, acting on CH-OH group of donors"/>
    <property type="evidence" value="ECO:0007669"/>
    <property type="project" value="UniProtKB-ARBA"/>
</dbReference>
<dbReference type="InterPro" id="IPR036291">
    <property type="entry name" value="NAD(P)-bd_dom_sf"/>
</dbReference>
<protein>
    <submittedName>
        <fullName evidence="3">Nadph-dependent aldehyde reductase 2</fullName>
    </submittedName>
</protein>
<reference evidence="3 4" key="1">
    <citation type="journal article" date="2018" name="Sci. Data">
        <title>The draft genome sequence of cork oak.</title>
        <authorList>
            <person name="Ramos A.M."/>
            <person name="Usie A."/>
            <person name="Barbosa P."/>
            <person name="Barros P.M."/>
            <person name="Capote T."/>
            <person name="Chaves I."/>
            <person name="Simoes F."/>
            <person name="Abreu I."/>
            <person name="Carrasquinho I."/>
            <person name="Faro C."/>
            <person name="Guimaraes J.B."/>
            <person name="Mendonca D."/>
            <person name="Nobrega F."/>
            <person name="Rodrigues L."/>
            <person name="Saibo N.J.M."/>
            <person name="Varela M.C."/>
            <person name="Egas C."/>
            <person name="Matos J."/>
            <person name="Miguel C.M."/>
            <person name="Oliveira M.M."/>
            <person name="Ricardo C.P."/>
            <person name="Goncalves S."/>
        </authorList>
    </citation>
    <scope>NUCLEOTIDE SEQUENCE [LARGE SCALE GENOMIC DNA]</scope>
    <source>
        <strain evidence="4">cv. HL8</strain>
    </source>
</reference>
<evidence type="ECO:0000256" key="1">
    <source>
        <dbReference type="ARBA" id="ARBA00006484"/>
    </source>
</evidence>
<dbReference type="EMBL" id="PKMF04000244">
    <property type="protein sequence ID" value="KAK7841265.1"/>
    <property type="molecule type" value="Genomic_DNA"/>
</dbReference>
<dbReference type="Gene3D" id="3.40.50.720">
    <property type="entry name" value="NAD(P)-binding Rossmann-like Domain"/>
    <property type="match status" value="1"/>
</dbReference>
<name>A0AAW0KP00_QUESU</name>
<dbReference type="PANTHER" id="PTHR48107">
    <property type="entry name" value="NADPH-DEPENDENT ALDEHYDE REDUCTASE-LIKE PROTEIN, CHLOROPLASTIC-RELATED"/>
    <property type="match status" value="1"/>
</dbReference>
<accession>A0AAW0KP00</accession>
<comment type="similarity">
    <text evidence="1">Belongs to the short-chain dehydrogenases/reductases (SDR) family.</text>
</comment>
<dbReference type="InterPro" id="IPR002347">
    <property type="entry name" value="SDR_fam"/>
</dbReference>
<evidence type="ECO:0000313" key="4">
    <source>
        <dbReference type="Proteomes" id="UP000237347"/>
    </source>
</evidence>
<keyword evidence="4" id="KW-1185">Reference proteome</keyword>
<gene>
    <name evidence="3" type="primary">ChlADR2</name>
    <name evidence="3" type="ORF">CFP56_015610</name>
</gene>
<dbReference type="PANTHER" id="PTHR48107:SF12">
    <property type="entry name" value="NAD DEPENDENT EPIMERASE_DEHYDRATASE FAMILY PROTEIN, EXPRESSED"/>
    <property type="match status" value="1"/>
</dbReference>
<evidence type="ECO:0000256" key="2">
    <source>
        <dbReference type="ARBA" id="ARBA00023002"/>
    </source>
</evidence>